<name>A0A368H9T1_ANCCA</name>
<evidence type="ECO:0000256" key="1">
    <source>
        <dbReference type="SAM" id="Phobius"/>
    </source>
</evidence>
<evidence type="ECO:0000313" key="3">
    <source>
        <dbReference type="Proteomes" id="UP000252519"/>
    </source>
</evidence>
<comment type="caution">
    <text evidence="2">The sequence shown here is derived from an EMBL/GenBank/DDBJ whole genome shotgun (WGS) entry which is preliminary data.</text>
</comment>
<dbReference type="AlphaFoldDB" id="A0A368H9T1"/>
<organism evidence="2 3">
    <name type="scientific">Ancylostoma caninum</name>
    <name type="common">Dog hookworm</name>
    <dbReference type="NCBI Taxonomy" id="29170"/>
    <lineage>
        <taxon>Eukaryota</taxon>
        <taxon>Metazoa</taxon>
        <taxon>Ecdysozoa</taxon>
        <taxon>Nematoda</taxon>
        <taxon>Chromadorea</taxon>
        <taxon>Rhabditida</taxon>
        <taxon>Rhabditina</taxon>
        <taxon>Rhabditomorpha</taxon>
        <taxon>Strongyloidea</taxon>
        <taxon>Ancylostomatidae</taxon>
        <taxon>Ancylostomatinae</taxon>
        <taxon>Ancylostoma</taxon>
    </lineage>
</organism>
<keyword evidence="3" id="KW-1185">Reference proteome</keyword>
<keyword evidence="1" id="KW-0472">Membrane</keyword>
<feature type="transmembrane region" description="Helical" evidence="1">
    <location>
        <begin position="46"/>
        <end position="69"/>
    </location>
</feature>
<sequence length="184" mass="20340">MITTCYSLGLGFFVLEALNVYEVSNVEQRNIWGDAMERTGFDLPKLALRTLLSVVAIGGVVAAVTAAHFSHTATSWSCLGSFAEGTTDLWLPIVVINACLALAATSFSYCGWFISRNVPQYRQKMSIYLAERVLSEKCCIDKCYRNVAFTAFGPWLLFGTWLTLAVSSDWVADSALNKYLYSVN</sequence>
<evidence type="ECO:0000313" key="2">
    <source>
        <dbReference type="EMBL" id="RCN53344.1"/>
    </source>
</evidence>
<dbReference type="EMBL" id="JOJR01000002">
    <property type="protein sequence ID" value="RCN53344.1"/>
    <property type="molecule type" value="Genomic_DNA"/>
</dbReference>
<reference evidence="2 3" key="1">
    <citation type="submission" date="2014-10" db="EMBL/GenBank/DDBJ databases">
        <title>Draft genome of the hookworm Ancylostoma caninum.</title>
        <authorList>
            <person name="Mitreva M."/>
        </authorList>
    </citation>
    <scope>NUCLEOTIDE SEQUENCE [LARGE SCALE GENOMIC DNA]</scope>
    <source>
        <strain evidence="2 3">Baltimore</strain>
    </source>
</reference>
<dbReference type="STRING" id="29170.A0A368H9T1"/>
<keyword evidence="1" id="KW-0812">Transmembrane</keyword>
<gene>
    <name evidence="2" type="ORF">ANCCAN_00407</name>
</gene>
<feature type="transmembrane region" description="Helical" evidence="1">
    <location>
        <begin position="89"/>
        <end position="114"/>
    </location>
</feature>
<protein>
    <submittedName>
        <fullName evidence="2">Uncharacterized protein</fullName>
    </submittedName>
</protein>
<keyword evidence="1" id="KW-1133">Transmembrane helix</keyword>
<dbReference type="Proteomes" id="UP000252519">
    <property type="component" value="Unassembled WGS sequence"/>
</dbReference>
<proteinExistence type="predicted"/>
<accession>A0A368H9T1</accession>
<dbReference type="OrthoDB" id="5832223at2759"/>